<comment type="caution">
    <text evidence="2">The sequence shown here is derived from an EMBL/GenBank/DDBJ whole genome shotgun (WGS) entry which is preliminary data.</text>
</comment>
<evidence type="ECO:0000313" key="2">
    <source>
        <dbReference type="EMBL" id="GAT24935.1"/>
    </source>
</evidence>
<name>A0A146FGA9_ASPKA</name>
<organism evidence="2 3">
    <name type="scientific">Aspergillus kawachii</name>
    <name type="common">White koji mold</name>
    <name type="synonym">Aspergillus awamori var. kawachi</name>
    <dbReference type="NCBI Taxonomy" id="1069201"/>
    <lineage>
        <taxon>Eukaryota</taxon>
        <taxon>Fungi</taxon>
        <taxon>Dikarya</taxon>
        <taxon>Ascomycota</taxon>
        <taxon>Pezizomycotina</taxon>
        <taxon>Eurotiomycetes</taxon>
        <taxon>Eurotiomycetidae</taxon>
        <taxon>Eurotiales</taxon>
        <taxon>Aspergillaceae</taxon>
        <taxon>Aspergillus</taxon>
        <taxon>Aspergillus subgen. Circumdati</taxon>
    </lineage>
</organism>
<sequence length="74" mass="8229">MENALDTCSDNEIRNGTKIFQHDQQLLNRASRGNQETISGKFRGMKVLPKKSRGTESPVSNLTPTNARSKLLQA</sequence>
<reference evidence="3" key="2">
    <citation type="submission" date="2016-02" db="EMBL/GenBank/DDBJ databases">
        <title>Genome sequencing of Aspergillus luchuensis NBRC 4314.</title>
        <authorList>
            <person name="Yamada O."/>
        </authorList>
    </citation>
    <scope>NUCLEOTIDE SEQUENCE [LARGE SCALE GENOMIC DNA]</scope>
    <source>
        <strain evidence="3">RIB 2604</strain>
    </source>
</reference>
<protein>
    <submittedName>
        <fullName evidence="2">Nuclear protein involved in pre-rRNA processing</fullName>
    </submittedName>
</protein>
<feature type="compositionally biased region" description="Polar residues" evidence="1">
    <location>
        <begin position="55"/>
        <end position="68"/>
    </location>
</feature>
<proteinExistence type="predicted"/>
<dbReference type="AlphaFoldDB" id="A0A146FGA9"/>
<gene>
    <name evidence="2" type="ORF">RIB2604_01807700</name>
</gene>
<evidence type="ECO:0000256" key="1">
    <source>
        <dbReference type="SAM" id="MobiDB-lite"/>
    </source>
</evidence>
<dbReference type="Proteomes" id="UP000075230">
    <property type="component" value="Unassembled WGS sequence"/>
</dbReference>
<evidence type="ECO:0000313" key="3">
    <source>
        <dbReference type="Proteomes" id="UP000075230"/>
    </source>
</evidence>
<reference evidence="2 3" key="1">
    <citation type="journal article" date="2016" name="DNA Res.">
        <title>Genome sequence of Aspergillus luchuensis NBRC 4314.</title>
        <authorList>
            <person name="Yamada O."/>
            <person name="Machida M."/>
            <person name="Hosoyama A."/>
            <person name="Goto M."/>
            <person name="Takahashi T."/>
            <person name="Futagami T."/>
            <person name="Yamagata Y."/>
            <person name="Takeuchi M."/>
            <person name="Kobayashi T."/>
            <person name="Koike H."/>
            <person name="Abe K."/>
            <person name="Asai K."/>
            <person name="Arita M."/>
            <person name="Fujita N."/>
            <person name="Fukuda K."/>
            <person name="Higa K."/>
            <person name="Horikawa H."/>
            <person name="Ishikawa T."/>
            <person name="Jinno K."/>
            <person name="Kato Y."/>
            <person name="Kirimura K."/>
            <person name="Mizutani O."/>
            <person name="Nakasone K."/>
            <person name="Sano M."/>
            <person name="Shiraishi Y."/>
            <person name="Tsukahara M."/>
            <person name="Gomi K."/>
        </authorList>
    </citation>
    <scope>NUCLEOTIDE SEQUENCE [LARGE SCALE GENOMIC DNA]</scope>
    <source>
        <strain evidence="2 3">RIB 2604</strain>
    </source>
</reference>
<feature type="region of interest" description="Disordered" evidence="1">
    <location>
        <begin position="46"/>
        <end position="74"/>
    </location>
</feature>
<accession>A0A146FGA9</accession>
<dbReference type="EMBL" id="BCWF01000018">
    <property type="protein sequence ID" value="GAT24935.1"/>
    <property type="molecule type" value="Genomic_DNA"/>
</dbReference>